<evidence type="ECO:0000256" key="3">
    <source>
        <dbReference type="ARBA" id="ARBA00022989"/>
    </source>
</evidence>
<feature type="compositionally biased region" description="Low complexity" evidence="6">
    <location>
        <begin position="24"/>
        <end position="40"/>
    </location>
</feature>
<evidence type="ECO:0000256" key="1">
    <source>
        <dbReference type="ARBA" id="ARBA00004141"/>
    </source>
</evidence>
<evidence type="ECO:0000256" key="2">
    <source>
        <dbReference type="ARBA" id="ARBA00022692"/>
    </source>
</evidence>
<feature type="region of interest" description="Disordered" evidence="6">
    <location>
        <begin position="78"/>
        <end position="119"/>
    </location>
</feature>
<keyword evidence="4 5" id="KW-0472">Membrane</keyword>
<feature type="transmembrane region" description="Helical" evidence="5">
    <location>
        <begin position="163"/>
        <end position="181"/>
    </location>
</feature>
<feature type="region of interest" description="Disordered" evidence="6">
    <location>
        <begin position="1"/>
        <end position="41"/>
    </location>
</feature>
<keyword evidence="2 5" id="KW-0812">Transmembrane</keyword>
<feature type="transmembrane region" description="Helical" evidence="5">
    <location>
        <begin position="246"/>
        <end position="263"/>
    </location>
</feature>
<protein>
    <submittedName>
        <fullName evidence="7">Uncharacterized protein</fullName>
    </submittedName>
</protein>
<feature type="transmembrane region" description="Helical" evidence="5">
    <location>
        <begin position="132"/>
        <end position="151"/>
    </location>
</feature>
<dbReference type="AlphaFoldDB" id="A0A9Q0GC45"/>
<comment type="caution">
    <text evidence="5">Lacks conserved residue(s) required for the propagation of feature annotation.</text>
</comment>
<dbReference type="EMBL" id="JAKUCV010001598">
    <property type="protein sequence ID" value="KAJ4845721.1"/>
    <property type="molecule type" value="Genomic_DNA"/>
</dbReference>
<keyword evidence="3 5" id="KW-1133">Transmembrane helix</keyword>
<accession>A0A9Q0GC45</accession>
<comment type="caution">
    <text evidence="7">The sequence shown here is derived from an EMBL/GenBank/DDBJ whole genome shotgun (WGS) entry which is preliminary data.</text>
</comment>
<evidence type="ECO:0000313" key="8">
    <source>
        <dbReference type="Proteomes" id="UP001141552"/>
    </source>
</evidence>
<evidence type="ECO:0000313" key="7">
    <source>
        <dbReference type="EMBL" id="KAJ4845721.1"/>
    </source>
</evidence>
<organism evidence="7 8">
    <name type="scientific">Turnera subulata</name>
    <dbReference type="NCBI Taxonomy" id="218843"/>
    <lineage>
        <taxon>Eukaryota</taxon>
        <taxon>Viridiplantae</taxon>
        <taxon>Streptophyta</taxon>
        <taxon>Embryophyta</taxon>
        <taxon>Tracheophyta</taxon>
        <taxon>Spermatophyta</taxon>
        <taxon>Magnoliopsida</taxon>
        <taxon>eudicotyledons</taxon>
        <taxon>Gunneridae</taxon>
        <taxon>Pentapetalae</taxon>
        <taxon>rosids</taxon>
        <taxon>fabids</taxon>
        <taxon>Malpighiales</taxon>
        <taxon>Passifloraceae</taxon>
        <taxon>Turnera</taxon>
    </lineage>
</organism>
<dbReference type="PANTHER" id="PTHR23291">
    <property type="entry name" value="BAX INHIBITOR-RELATED"/>
    <property type="match status" value="1"/>
</dbReference>
<dbReference type="Proteomes" id="UP001141552">
    <property type="component" value="Unassembled WGS sequence"/>
</dbReference>
<proteinExistence type="inferred from homology"/>
<comment type="subcellular location">
    <subcellularLocation>
        <location evidence="1">Membrane</location>
        <topology evidence="1">Multi-pass membrane protein</topology>
    </subcellularLocation>
</comment>
<keyword evidence="8" id="KW-1185">Reference proteome</keyword>
<sequence length="267" mass="30240">MLSSTKPFITSRRPFTPAGGRLHTTPTLGATAALPSSRRILPPPLTWQRHTLPARCQNISSFSPAFRSSTWRLQCHQERITPPQEQEEEEEDKEDRGKEEEAVDSEKEEHKEKEEEGIAESSEPQLGFIKKVYLILATQLLATAAVSAFLILKPSLVQFIVSFPYWFLPPFLVVFLGSFELLKPLKHKHPHSVIALGAVTLIQSIFFPSFCDPSILSALLFSSSIVDHTDRCIIRPSDQDPMLASHRLYMDILILFLNIIKILQKLR</sequence>
<feature type="compositionally biased region" description="Basic and acidic residues" evidence="6">
    <location>
        <begin position="94"/>
        <end position="116"/>
    </location>
</feature>
<name>A0A9Q0GC45_9ROSI</name>
<gene>
    <name evidence="7" type="ORF">Tsubulata_014597</name>
</gene>
<reference evidence="7" key="1">
    <citation type="submission" date="2022-02" db="EMBL/GenBank/DDBJ databases">
        <authorList>
            <person name="Henning P.M."/>
            <person name="McCubbin A.G."/>
            <person name="Shore J.S."/>
        </authorList>
    </citation>
    <scope>NUCLEOTIDE SEQUENCE</scope>
    <source>
        <strain evidence="7">F60SS</strain>
        <tissue evidence="7">Leaves</tissue>
    </source>
</reference>
<evidence type="ECO:0000256" key="4">
    <source>
        <dbReference type="ARBA" id="ARBA00023136"/>
    </source>
</evidence>
<evidence type="ECO:0000256" key="6">
    <source>
        <dbReference type="SAM" id="MobiDB-lite"/>
    </source>
</evidence>
<evidence type="ECO:0000256" key="5">
    <source>
        <dbReference type="RuleBase" id="RU004379"/>
    </source>
</evidence>
<dbReference type="InterPro" id="IPR006214">
    <property type="entry name" value="Bax_inhibitor_1-related"/>
</dbReference>
<comment type="similarity">
    <text evidence="5">Belongs to the BI1 family.</text>
</comment>
<reference evidence="7" key="2">
    <citation type="journal article" date="2023" name="Plants (Basel)">
        <title>Annotation of the Turnera subulata (Passifloraceae) Draft Genome Reveals the S-Locus Evolved after the Divergence of Turneroideae from Passifloroideae in a Stepwise Manner.</title>
        <authorList>
            <person name="Henning P.M."/>
            <person name="Roalson E.H."/>
            <person name="Mir W."/>
            <person name="McCubbin A.G."/>
            <person name="Shore J.S."/>
        </authorList>
    </citation>
    <scope>NUCLEOTIDE SEQUENCE</scope>
    <source>
        <strain evidence="7">F60SS</strain>
    </source>
</reference>
<dbReference type="PANTHER" id="PTHR23291:SF50">
    <property type="entry name" value="PROTEIN LIFEGUARD 4"/>
    <property type="match status" value="1"/>
</dbReference>
<dbReference type="GO" id="GO:0016020">
    <property type="term" value="C:membrane"/>
    <property type="evidence" value="ECO:0007669"/>
    <property type="project" value="UniProtKB-SubCell"/>
</dbReference>
<feature type="transmembrane region" description="Helical" evidence="5">
    <location>
        <begin position="193"/>
        <end position="210"/>
    </location>
</feature>